<reference evidence="1" key="1">
    <citation type="journal article" date="2021" name="Front. Microbiol.">
        <title>Comprehensive Comparative Genomics and Phenotyping of Methylobacterium Species.</title>
        <authorList>
            <person name="Alessa O."/>
            <person name="Ogura Y."/>
            <person name="Fujitani Y."/>
            <person name="Takami H."/>
            <person name="Hayashi T."/>
            <person name="Sahin N."/>
            <person name="Tani A."/>
        </authorList>
    </citation>
    <scope>NUCLEOTIDE SEQUENCE</scope>
    <source>
        <strain evidence="1">DSM 23632</strain>
    </source>
</reference>
<dbReference type="EMBL" id="BPRB01000053">
    <property type="protein sequence ID" value="GJE58831.1"/>
    <property type="molecule type" value="Genomic_DNA"/>
</dbReference>
<accession>A0ABQ4TU47</accession>
<evidence type="ECO:0000313" key="2">
    <source>
        <dbReference type="Proteomes" id="UP001055057"/>
    </source>
</evidence>
<organism evidence="1 2">
    <name type="scientific">Methylobacterium trifolii</name>
    <dbReference type="NCBI Taxonomy" id="1003092"/>
    <lineage>
        <taxon>Bacteria</taxon>
        <taxon>Pseudomonadati</taxon>
        <taxon>Pseudomonadota</taxon>
        <taxon>Alphaproteobacteria</taxon>
        <taxon>Hyphomicrobiales</taxon>
        <taxon>Methylobacteriaceae</taxon>
        <taxon>Methylobacterium</taxon>
    </lineage>
</organism>
<name>A0ABQ4TU47_9HYPH</name>
<sequence length="39" mass="4112">MLRERDGRGALALFRANRAAGLILFAGLSADALVQGWPG</sequence>
<proteinExistence type="predicted"/>
<dbReference type="Proteomes" id="UP001055057">
    <property type="component" value="Unassembled WGS sequence"/>
</dbReference>
<gene>
    <name evidence="1" type="ORF">MPOCJGCO_0916</name>
</gene>
<keyword evidence="2" id="KW-1185">Reference proteome</keyword>
<comment type="caution">
    <text evidence="1">The sequence shown here is derived from an EMBL/GenBank/DDBJ whole genome shotgun (WGS) entry which is preliminary data.</text>
</comment>
<protein>
    <submittedName>
        <fullName evidence="1">Uncharacterized protein</fullName>
    </submittedName>
</protein>
<reference evidence="1" key="2">
    <citation type="submission" date="2021-08" db="EMBL/GenBank/DDBJ databases">
        <authorList>
            <person name="Tani A."/>
            <person name="Ola A."/>
            <person name="Ogura Y."/>
            <person name="Katsura K."/>
            <person name="Hayashi T."/>
        </authorList>
    </citation>
    <scope>NUCLEOTIDE SEQUENCE</scope>
    <source>
        <strain evidence="1">DSM 23632</strain>
    </source>
</reference>
<evidence type="ECO:0000313" key="1">
    <source>
        <dbReference type="EMBL" id="GJE58831.1"/>
    </source>
</evidence>